<dbReference type="GO" id="GO:0004252">
    <property type="term" value="F:serine-type endopeptidase activity"/>
    <property type="evidence" value="ECO:0000318"/>
    <property type="project" value="GO_Central"/>
</dbReference>
<dbReference type="InterPro" id="IPR036852">
    <property type="entry name" value="Peptidase_S8/S53_dom_sf"/>
</dbReference>
<dbReference type="Pfam" id="PF00082">
    <property type="entry name" value="Peptidase_S8"/>
    <property type="match status" value="1"/>
</dbReference>
<proteinExistence type="inferred from homology"/>
<dbReference type="EMBL" id="CM000836">
    <property type="protein sequence ID" value="RCW19491.1"/>
    <property type="molecule type" value="Genomic_DNA"/>
</dbReference>
<dbReference type="Gene3D" id="3.30.70.80">
    <property type="entry name" value="Peptidase S8 propeptide/proteinase inhibitor I9"/>
    <property type="match status" value="1"/>
</dbReference>
<dbReference type="GO" id="GO:0009897">
    <property type="term" value="C:external side of plasma membrane"/>
    <property type="evidence" value="ECO:0000318"/>
    <property type="project" value="GO_Central"/>
</dbReference>
<dbReference type="GO" id="GO:0009609">
    <property type="term" value="P:response to symbiotic bacterium"/>
    <property type="evidence" value="ECO:0007669"/>
    <property type="project" value="UniProtKB-ARBA"/>
</dbReference>
<feature type="region of interest" description="Disordered" evidence="13">
    <location>
        <begin position="63"/>
        <end position="91"/>
    </location>
</feature>
<feature type="domain" description="PA" evidence="16">
    <location>
        <begin position="833"/>
        <end position="916"/>
    </location>
</feature>
<feature type="region of interest" description="Disordered" evidence="13">
    <location>
        <begin position="1"/>
        <end position="20"/>
    </location>
</feature>
<keyword evidence="9 12" id="KW-0720">Serine protease</keyword>
<dbReference type="CDD" id="cd04852">
    <property type="entry name" value="Peptidases_S8_3"/>
    <property type="match status" value="1"/>
</dbReference>
<comment type="function">
    <text evidence="1">Required for arbuscular mycorrhiza (AM) development during AM symbiosis with AM fungi (e.g. Glomeromycota intraradices).</text>
</comment>
<evidence type="ECO:0000256" key="3">
    <source>
        <dbReference type="ARBA" id="ARBA00011073"/>
    </source>
</evidence>
<dbReference type="FunFam" id="3.30.70.80:FF:000003">
    <property type="entry name" value="Subtilisin-like protease SBT1.9"/>
    <property type="match status" value="1"/>
</dbReference>
<evidence type="ECO:0000256" key="4">
    <source>
        <dbReference type="ARBA" id="ARBA00022523"/>
    </source>
</evidence>
<dbReference type="Pfam" id="PF17766">
    <property type="entry name" value="fn3_6"/>
    <property type="match status" value="1"/>
</dbReference>
<dbReference type="InterPro" id="IPR045051">
    <property type="entry name" value="SBT"/>
</dbReference>
<dbReference type="GO" id="GO:0009610">
    <property type="term" value="P:response to symbiotic fungus"/>
    <property type="evidence" value="ECO:0007669"/>
    <property type="project" value="UniProtKB-ARBA"/>
</dbReference>
<dbReference type="InterPro" id="IPR015500">
    <property type="entry name" value="Peptidase_S8_subtilisin-rel"/>
</dbReference>
<dbReference type="Pfam" id="PF02225">
    <property type="entry name" value="PA"/>
    <property type="match status" value="1"/>
</dbReference>
<dbReference type="Pfam" id="PF05922">
    <property type="entry name" value="Inhibitor_I9"/>
    <property type="match status" value="1"/>
</dbReference>
<dbReference type="AlphaFoldDB" id="A0A368UK14"/>
<dbReference type="FunFam" id="3.50.30.30:FF:000005">
    <property type="entry name" value="subtilisin-like protease SBT1.5"/>
    <property type="match status" value="1"/>
</dbReference>
<dbReference type="SMR" id="A0A368UK14"/>
<accession>A0A368UK14</accession>
<dbReference type="PANTHER" id="PTHR10795">
    <property type="entry name" value="PROPROTEIN CONVERTASE SUBTILISIN/KEXIN"/>
    <property type="match status" value="1"/>
</dbReference>
<dbReference type="InterPro" id="IPR037045">
    <property type="entry name" value="S8pro/Inhibitor_I9_sf"/>
</dbReference>
<feature type="active site" description="Charge relay system" evidence="11 12">
    <location>
        <position position="672"/>
    </location>
</feature>
<dbReference type="GO" id="GO:0010103">
    <property type="term" value="P:stomatal complex morphogenesis"/>
    <property type="evidence" value="ECO:0000318"/>
    <property type="project" value="GO_Central"/>
</dbReference>
<dbReference type="GO" id="GO:0005576">
    <property type="term" value="C:extracellular region"/>
    <property type="evidence" value="ECO:0000318"/>
    <property type="project" value="GO_Central"/>
</dbReference>
<evidence type="ECO:0000256" key="7">
    <source>
        <dbReference type="ARBA" id="ARBA00022729"/>
    </source>
</evidence>
<keyword evidence="4" id="KW-0052">Apoplast</keyword>
<keyword evidence="14" id="KW-0472">Membrane</keyword>
<dbReference type="Proteomes" id="UP000008827">
    <property type="component" value="Chromosome 3"/>
</dbReference>
<evidence type="ECO:0000259" key="16">
    <source>
        <dbReference type="Pfam" id="PF02225"/>
    </source>
</evidence>
<dbReference type="STRING" id="3847.A0A368UK14"/>
<dbReference type="GO" id="GO:0006508">
    <property type="term" value="P:proteolysis"/>
    <property type="evidence" value="ECO:0007669"/>
    <property type="project" value="UniProtKB-KW"/>
</dbReference>
<dbReference type="InterPro" id="IPR040911">
    <property type="entry name" value="Exostosin_GT47"/>
</dbReference>
<keyword evidence="22" id="KW-1185">Reference proteome</keyword>
<evidence type="ECO:0000256" key="8">
    <source>
        <dbReference type="ARBA" id="ARBA00022801"/>
    </source>
</evidence>
<evidence type="ECO:0000256" key="12">
    <source>
        <dbReference type="PROSITE-ProRule" id="PRU01240"/>
    </source>
</evidence>
<evidence type="ECO:0000259" key="17">
    <source>
        <dbReference type="Pfam" id="PF03016"/>
    </source>
</evidence>
<evidence type="ECO:0000256" key="10">
    <source>
        <dbReference type="ARBA" id="ARBA00023180"/>
    </source>
</evidence>
<evidence type="ECO:0000256" key="14">
    <source>
        <dbReference type="SAM" id="Phobius"/>
    </source>
</evidence>
<feature type="domain" description="Inhibitor I9" evidence="18">
    <location>
        <begin position="487"/>
        <end position="567"/>
    </location>
</feature>
<name>A0A368UK14_SOYBN</name>
<dbReference type="InterPro" id="IPR000209">
    <property type="entry name" value="Peptidase_S8/S53_dom"/>
</dbReference>
<dbReference type="OMA" id="VDRPEWK"/>
<keyword evidence="10" id="KW-0325">Glycoprotein</keyword>
<feature type="transmembrane region" description="Helical" evidence="14">
    <location>
        <begin position="26"/>
        <end position="45"/>
    </location>
</feature>
<evidence type="ECO:0000256" key="6">
    <source>
        <dbReference type="ARBA" id="ARBA00022670"/>
    </source>
</evidence>
<dbReference type="Gene3D" id="2.60.40.2310">
    <property type="match status" value="1"/>
</dbReference>
<dbReference type="InterPro" id="IPR034197">
    <property type="entry name" value="Peptidases_S8_3"/>
</dbReference>
<dbReference type="GO" id="GO:0048046">
    <property type="term" value="C:apoplast"/>
    <property type="evidence" value="ECO:0007669"/>
    <property type="project" value="UniProtKB-SubCell"/>
</dbReference>
<feature type="active site" description="Charge relay system" evidence="11 12">
    <location>
        <position position="601"/>
    </location>
</feature>
<dbReference type="Gramene" id="RCW19491">
    <property type="protein sequence ID" value="RCW19491"/>
    <property type="gene ID" value="GLYMA_03G167600"/>
</dbReference>
<evidence type="ECO:0000256" key="2">
    <source>
        <dbReference type="ARBA" id="ARBA00004271"/>
    </source>
</evidence>
<feature type="domain" description="Subtilisin-like protease fibronectin type-III" evidence="19">
    <location>
        <begin position="1118"/>
        <end position="1222"/>
    </location>
</feature>
<dbReference type="Gene3D" id="3.40.50.200">
    <property type="entry name" value="Peptidase S8/S53 domain"/>
    <property type="match status" value="1"/>
</dbReference>
<keyword evidence="7" id="KW-0732">Signal</keyword>
<keyword evidence="14" id="KW-0812">Transmembrane</keyword>
<evidence type="ECO:0000259" key="18">
    <source>
        <dbReference type="Pfam" id="PF05922"/>
    </source>
</evidence>
<dbReference type="Pfam" id="PF03016">
    <property type="entry name" value="Exostosin_GT47"/>
    <property type="match status" value="2"/>
</dbReference>
<gene>
    <name evidence="20" type="ORF">GLYMA_03G167600</name>
</gene>
<dbReference type="EnsemblPlants" id="RCW19491">
    <property type="protein sequence ID" value="RCW19491"/>
    <property type="gene ID" value="GLYMA_03G167600"/>
</dbReference>
<dbReference type="SUPFAM" id="SSF52743">
    <property type="entry name" value="Subtilisin-like"/>
    <property type="match status" value="1"/>
</dbReference>
<comment type="similarity">
    <text evidence="3 12">Belongs to the peptidase S8 family.</text>
</comment>
<evidence type="ECO:0000256" key="11">
    <source>
        <dbReference type="PIRSR" id="PIRSR615500-1"/>
    </source>
</evidence>
<dbReference type="InterPro" id="IPR046450">
    <property type="entry name" value="PA_dom_sf"/>
</dbReference>
<evidence type="ECO:0000259" key="19">
    <source>
        <dbReference type="Pfam" id="PF17766"/>
    </source>
</evidence>
<reference evidence="20 21" key="1">
    <citation type="journal article" date="2010" name="Nature">
        <title>Genome sequence of the palaeopolyploid soybean.</title>
        <authorList>
            <person name="Schmutz J."/>
            <person name="Cannon S.B."/>
            <person name="Schlueter J."/>
            <person name="Ma J."/>
            <person name="Mitros T."/>
            <person name="Nelson W."/>
            <person name="Hyten D.L."/>
            <person name="Song Q."/>
            <person name="Thelen J.J."/>
            <person name="Cheng J."/>
            <person name="Xu D."/>
            <person name="Hellsten U."/>
            <person name="May G.D."/>
            <person name="Yu Y."/>
            <person name="Sakurai T."/>
            <person name="Umezawa T."/>
            <person name="Bhattacharyya M.K."/>
            <person name="Sandhu D."/>
            <person name="Valliyodan B."/>
            <person name="Lindquist E."/>
            <person name="Peto M."/>
            <person name="Grant D."/>
            <person name="Shu S."/>
            <person name="Goodstein D."/>
            <person name="Barry K."/>
            <person name="Futrell-Griggs M."/>
            <person name="Abernathy B."/>
            <person name="Du J."/>
            <person name="Tian Z."/>
            <person name="Zhu L."/>
            <person name="Gill N."/>
            <person name="Joshi T."/>
            <person name="Libault M."/>
            <person name="Sethuraman A."/>
            <person name="Zhang X.-C."/>
            <person name="Shinozaki K."/>
            <person name="Nguyen H.T."/>
            <person name="Wing R.A."/>
            <person name="Cregan P."/>
            <person name="Specht J."/>
            <person name="Grimwood J."/>
            <person name="Rokhsar D."/>
            <person name="Stacey G."/>
            <person name="Shoemaker R.C."/>
            <person name="Jackson S.A."/>
        </authorList>
    </citation>
    <scope>NUCLEOTIDE SEQUENCE [LARGE SCALE GENOMIC DNA]</scope>
    <source>
        <strain evidence="21">cv. Williams 82</strain>
        <tissue evidence="20">Callus</tissue>
    </source>
</reference>
<evidence type="ECO:0000313" key="21">
    <source>
        <dbReference type="EnsemblPlants" id="RCW19491"/>
    </source>
</evidence>
<feature type="domain" description="Peptidase S8/S53" evidence="15">
    <location>
        <begin position="592"/>
        <end position="1046"/>
    </location>
</feature>
<evidence type="ECO:0000256" key="1">
    <source>
        <dbReference type="ARBA" id="ARBA00002076"/>
    </source>
</evidence>
<dbReference type="PaxDb" id="3847-GLYMA03G32470.1"/>
<keyword evidence="14" id="KW-1133">Transmembrane helix</keyword>
<evidence type="ECO:0000259" key="15">
    <source>
        <dbReference type="Pfam" id="PF00082"/>
    </source>
</evidence>
<sequence>MRRRPVAGVLPDQMEKSNTKNPHSRLCFLASLSAFFWFLLLYFHFAVLRHQPTAPDPAVPITFQSQQQHQQPRKNLGFPERVSEPKEPTFPFDRALRTADNKSDPCGGRYIFVHDLPSRFNEDMLKHCRSLSLWTNMCKFTTNAGLGPPLENVNGVFSDTGWYATNQFAVDVIFSNRMKQYQCLTRDPSVAAAFFVPFYAGFDIARYLWGYNISMRDAASLDLVNWLMNRPEWKIMNGRDHFLDDDVFIWQERMRSLERKCLFSFAGAPRPDNLKSIRGQIIEQCRRSKVGKLLECDFGESKCHSPSSIMQMFQGSLFCLQPQGDSYTRRSAFDSMLAGCIPVFFHPGSAYTQYTWHLPKNYTKYSVFIQEDDIRKRNVSIEERLRQIPEEEVRIMREEVISLIPRLVYADPRSKLETLKDAFDVSVQAVIDKVTNLRKDIIEGHTDENFIEENSWKYALLDEGQREVGPHEWDPFFSKPKPETLGTYIVQLHPHGITSTSFSSKLKWHLSFIQQTISSDEDPSSRLLYSYRSAMDGFAAQLTETELEYLKNLPDVISIRPDSKLQIQTTYSYKFLGLNPARENGWYQSGFGRGTIIGVLDTGVWPESPSFNDQGMPPIPQKWKGICQAGKAFNSTNCNRKLIGARYFTKGHFSVSPFRDPEYLSPRDSSGHGTHTASTAGGVPVPLASVFGYASGVARGMAPGAHIAVYKVCWFNGCYNSDIMAAMDVAIRDGVDILSLSLGGYSLPLYDDSIAIGSYRAMEHGISVICAAGNNGPTEMSVANEAPWISTIGASTLDRKFPATVHIGNGQMLYGESMYPLNHHPMSNGKEIELVYLSEGDTESQFCLRGSLPKDKVRGKMVVCDRGINGRAEKGQVVKEAGGVAMILTNTEINLGEDSVDVHVLPATLVGFDEAVTLKAYINSTKRPLARIEFGGTVIGKSRAPSVARFSARGPSYTNPSILKPDVIAPGVNIIAAWPQNLGPTGLPEDTRRVNFSVMSGTSMACPHVSGIAALIRSVHPRWSPAAIKSAIMTTAEVTDHTGRPILDEDQPAGVFDMGAGHVNPQRALNPGLVYDIRPDDYITHLCSLGYTKSEIFSITHRNVSCNAIMKMNRGFSLNYPSFSVIFKGGVRRKMFSRRLTNVGSANSIYSMEVKAPEGVKVIVKPKRLVFKQVNQSLSYRVWFISRKRVKRGDDLVNYAEGSLTWVHSQNGSYRVRSPVAVTWKSK</sequence>
<dbReference type="CDD" id="cd02120">
    <property type="entry name" value="PA_subtilisin_like"/>
    <property type="match status" value="1"/>
</dbReference>
<keyword evidence="5" id="KW-0964">Secreted</keyword>
<organism evidence="20">
    <name type="scientific">Glycine max</name>
    <name type="common">Soybean</name>
    <name type="synonym">Glycine hispida</name>
    <dbReference type="NCBI Taxonomy" id="3847"/>
    <lineage>
        <taxon>Eukaryota</taxon>
        <taxon>Viridiplantae</taxon>
        <taxon>Streptophyta</taxon>
        <taxon>Embryophyta</taxon>
        <taxon>Tracheophyta</taxon>
        <taxon>Spermatophyta</taxon>
        <taxon>Magnoliopsida</taxon>
        <taxon>eudicotyledons</taxon>
        <taxon>Gunneridae</taxon>
        <taxon>Pentapetalae</taxon>
        <taxon>rosids</taxon>
        <taxon>fabids</taxon>
        <taxon>Fabales</taxon>
        <taxon>Fabaceae</taxon>
        <taxon>Papilionoideae</taxon>
        <taxon>50 kb inversion clade</taxon>
        <taxon>NPAAA clade</taxon>
        <taxon>indigoferoid/millettioid clade</taxon>
        <taxon>Phaseoleae</taxon>
        <taxon>Glycine</taxon>
        <taxon>Glycine subgen. Soja</taxon>
    </lineage>
</organism>
<dbReference type="PROSITE" id="PS00138">
    <property type="entry name" value="SUBTILASE_SER"/>
    <property type="match status" value="1"/>
</dbReference>
<dbReference type="SUPFAM" id="SSF52025">
    <property type="entry name" value="PA domain"/>
    <property type="match status" value="1"/>
</dbReference>
<feature type="active site" description="Charge relay system" evidence="11 12">
    <location>
        <position position="1003"/>
    </location>
</feature>
<dbReference type="InterPro" id="IPR041469">
    <property type="entry name" value="Subtilisin-like_FN3"/>
</dbReference>
<keyword evidence="8 12" id="KW-0378">Hydrolase</keyword>
<protein>
    <submittedName>
        <fullName evidence="20 21">Uncharacterized protein</fullName>
    </submittedName>
</protein>
<evidence type="ECO:0000313" key="22">
    <source>
        <dbReference type="Proteomes" id="UP000008827"/>
    </source>
</evidence>
<evidence type="ECO:0000256" key="9">
    <source>
        <dbReference type="ARBA" id="ARBA00022825"/>
    </source>
</evidence>
<dbReference type="InterPro" id="IPR003137">
    <property type="entry name" value="PA_domain"/>
</dbReference>
<reference evidence="20" key="2">
    <citation type="submission" date="2018-07" db="EMBL/GenBank/DDBJ databases">
        <title>WGS assembly of Glycine max.</title>
        <authorList>
            <person name="Schmutz J."/>
            <person name="Cannon S."/>
            <person name="Schlueter J."/>
            <person name="Ma J."/>
            <person name="Mitros T."/>
            <person name="Nelson W."/>
            <person name="Hyten D."/>
            <person name="Song Q."/>
            <person name="Thelen J."/>
            <person name="Cheng J."/>
            <person name="Xu D."/>
            <person name="Hellsten U."/>
            <person name="May G."/>
            <person name="Yu Y."/>
            <person name="Sakurai T."/>
            <person name="Umezawa T."/>
            <person name="Bhattacharyya M."/>
            <person name="Sandhu D."/>
            <person name="Valliyodan B."/>
            <person name="Lindquist E."/>
            <person name="Peto M."/>
            <person name="Grant D."/>
            <person name="Shu S."/>
            <person name="Goodstein D."/>
            <person name="Barry K."/>
            <person name="Futrell-Griggs M."/>
            <person name="Abernathy B."/>
            <person name="Du J."/>
            <person name="Tian Z."/>
            <person name="Zhu L."/>
            <person name="Gill N."/>
            <person name="Joshi T."/>
            <person name="Libault M."/>
            <person name="Sethuraman A."/>
            <person name="Zhang X."/>
            <person name="Shinozaki K."/>
            <person name="Nguyen H."/>
            <person name="Wing R."/>
            <person name="Cregan P."/>
            <person name="Specht J."/>
            <person name="Grimwood J."/>
            <person name="Rokhsar D."/>
            <person name="Stacey G."/>
            <person name="Shoemaker R."/>
            <person name="Jackson S."/>
        </authorList>
    </citation>
    <scope>NUCLEOTIDE SEQUENCE</scope>
    <source>
        <tissue evidence="20">Callus</tissue>
    </source>
</reference>
<dbReference type="ExpressionAtlas" id="A0A368UK14">
    <property type="expression patterns" value="baseline"/>
</dbReference>
<comment type="subcellular location">
    <subcellularLocation>
        <location evidence="2">Secreted</location>
        <location evidence="2">Extracellular space</location>
        <location evidence="2">Apoplast</location>
    </subcellularLocation>
</comment>
<feature type="domain" description="Exostosin GT47" evidence="17">
    <location>
        <begin position="246"/>
        <end position="384"/>
    </location>
</feature>
<dbReference type="FunCoup" id="A0A368UK14">
    <property type="interactions" value="70"/>
</dbReference>
<evidence type="ECO:0000256" key="5">
    <source>
        <dbReference type="ARBA" id="ARBA00022525"/>
    </source>
</evidence>
<feature type="domain" description="Exostosin GT47" evidence="17">
    <location>
        <begin position="106"/>
        <end position="243"/>
    </location>
</feature>
<keyword evidence="6 12" id="KW-0645">Protease</keyword>
<dbReference type="InterPro" id="IPR023828">
    <property type="entry name" value="Peptidase_S8_Ser-AS"/>
</dbReference>
<dbReference type="PROSITE" id="PS51892">
    <property type="entry name" value="SUBTILASE"/>
    <property type="match status" value="1"/>
</dbReference>
<dbReference type="Gene3D" id="3.50.30.30">
    <property type="match status" value="1"/>
</dbReference>
<dbReference type="FunFam" id="3.40.50.200:FF:000006">
    <property type="entry name" value="Subtilisin-like protease SBT1.5"/>
    <property type="match status" value="1"/>
</dbReference>
<dbReference type="InParanoid" id="A0A368UK14"/>
<evidence type="ECO:0000313" key="20">
    <source>
        <dbReference type="EMBL" id="RCW19491.1"/>
    </source>
</evidence>
<reference evidence="21" key="3">
    <citation type="submission" date="2019-01" db="UniProtKB">
        <authorList>
            <consortium name="EnsemblPlants"/>
        </authorList>
    </citation>
    <scope>IDENTIFICATION</scope>
    <source>
        <strain evidence="21">Williams 82</strain>
    </source>
</reference>
<dbReference type="InterPro" id="IPR010259">
    <property type="entry name" value="S8pro/Inhibitor_I9"/>
</dbReference>
<dbReference type="PRINTS" id="PR00723">
    <property type="entry name" value="SUBTILISIN"/>
</dbReference>
<evidence type="ECO:0000256" key="13">
    <source>
        <dbReference type="SAM" id="MobiDB-lite"/>
    </source>
</evidence>